<keyword evidence="2" id="KW-1185">Reference proteome</keyword>
<dbReference type="PROSITE" id="PS51257">
    <property type="entry name" value="PROKAR_LIPOPROTEIN"/>
    <property type="match status" value="1"/>
</dbReference>
<organism evidence="1 2">
    <name type="scientific">Chryseobacterium defluvii</name>
    <dbReference type="NCBI Taxonomy" id="160396"/>
    <lineage>
        <taxon>Bacteria</taxon>
        <taxon>Pseudomonadati</taxon>
        <taxon>Bacteroidota</taxon>
        <taxon>Flavobacteriia</taxon>
        <taxon>Flavobacteriales</taxon>
        <taxon>Weeksellaceae</taxon>
        <taxon>Chryseobacterium group</taxon>
        <taxon>Chryseobacterium</taxon>
    </lineage>
</organism>
<evidence type="ECO:0008006" key="3">
    <source>
        <dbReference type="Google" id="ProtNLM"/>
    </source>
</evidence>
<evidence type="ECO:0000313" key="2">
    <source>
        <dbReference type="Proteomes" id="UP000272428"/>
    </source>
</evidence>
<dbReference type="EMBL" id="RBXB01000001">
    <property type="protein sequence ID" value="RKT01504.1"/>
    <property type="molecule type" value="Genomic_DNA"/>
</dbReference>
<reference evidence="1 2" key="1">
    <citation type="submission" date="2018-10" db="EMBL/GenBank/DDBJ databases">
        <title>Genomic Encyclopedia of Archaeal and Bacterial Type Strains, Phase II (KMG-II): from individual species to whole genera.</title>
        <authorList>
            <person name="Goeker M."/>
        </authorList>
    </citation>
    <scope>NUCLEOTIDE SEQUENCE [LARGE SCALE GENOMIC DNA]</scope>
    <source>
        <strain evidence="1 2">DSM 14219</strain>
    </source>
</reference>
<sequence length="212" mass="24617">MRKLFVILLALTVLACKKAPNRPVKDQKDSVSHTKVEPKDSIPIPVNKEEVLRKTNDELLQALKNKDYKKFAEFIHPEKGVRFSMYAFVDPGGDKHFSKADFEKYSSAKTIFTWGALDGSGDSYKVTINDYLQKWVFSKDFTVSQFSLNEFQKTGNSLNNVKEIYPKNDFTENYIKGTEKYGEMDWKTLRFVFEKFQGKYYLVAVVNDQWTV</sequence>
<comment type="caution">
    <text evidence="1">The sequence shown here is derived from an EMBL/GenBank/DDBJ whole genome shotgun (WGS) entry which is preliminary data.</text>
</comment>
<dbReference type="OrthoDB" id="1267107at2"/>
<accession>A0A495SQ60</accession>
<dbReference type="AlphaFoldDB" id="A0A495SQ60"/>
<dbReference type="RefSeq" id="WP_121460410.1">
    <property type="nucleotide sequence ID" value="NZ_RBXB01000001.1"/>
</dbReference>
<gene>
    <name evidence="1" type="ORF">BCF58_0727</name>
</gene>
<name>A0A495SQ60_9FLAO</name>
<proteinExistence type="predicted"/>
<evidence type="ECO:0000313" key="1">
    <source>
        <dbReference type="EMBL" id="RKT01504.1"/>
    </source>
</evidence>
<dbReference type="Proteomes" id="UP000272428">
    <property type="component" value="Unassembled WGS sequence"/>
</dbReference>
<protein>
    <recommendedName>
        <fullName evidence="3">Lipoprotein</fullName>
    </recommendedName>
</protein>